<evidence type="ECO:0000256" key="2">
    <source>
        <dbReference type="ARBA" id="ARBA00023172"/>
    </source>
</evidence>
<evidence type="ECO:0000313" key="5">
    <source>
        <dbReference type="EMBL" id="CAB4583719.1"/>
    </source>
</evidence>
<protein>
    <submittedName>
        <fullName evidence="5">Unannotated protein</fullName>
    </submittedName>
</protein>
<evidence type="ECO:0000256" key="4">
    <source>
        <dbReference type="SAM" id="MobiDB-lite"/>
    </source>
</evidence>
<feature type="region of interest" description="Disordered" evidence="4">
    <location>
        <begin position="354"/>
        <end position="376"/>
    </location>
</feature>
<accession>A0A6J6F7T9</accession>
<gene>
    <name evidence="5" type="ORF">UFOPK1726_01088</name>
</gene>
<dbReference type="Pfam" id="PF02646">
    <property type="entry name" value="RmuC"/>
    <property type="match status" value="1"/>
</dbReference>
<reference evidence="5" key="1">
    <citation type="submission" date="2020-05" db="EMBL/GenBank/DDBJ databases">
        <authorList>
            <person name="Chiriac C."/>
            <person name="Salcher M."/>
            <person name="Ghai R."/>
            <person name="Kavagutti S V."/>
        </authorList>
    </citation>
    <scope>NUCLEOTIDE SEQUENCE</scope>
</reference>
<name>A0A6J6F7T9_9ZZZZ</name>
<dbReference type="PANTHER" id="PTHR30563">
    <property type="entry name" value="DNA RECOMBINATION PROTEIN RMUC"/>
    <property type="match status" value="1"/>
</dbReference>
<dbReference type="PANTHER" id="PTHR30563:SF0">
    <property type="entry name" value="DNA RECOMBINATION PROTEIN RMUC"/>
    <property type="match status" value="1"/>
</dbReference>
<evidence type="ECO:0000256" key="3">
    <source>
        <dbReference type="SAM" id="Coils"/>
    </source>
</evidence>
<keyword evidence="2" id="KW-0233">DNA recombination</keyword>
<dbReference type="InterPro" id="IPR003798">
    <property type="entry name" value="DNA_recombination_RmuC"/>
</dbReference>
<dbReference type="GO" id="GO:0006310">
    <property type="term" value="P:DNA recombination"/>
    <property type="evidence" value="ECO:0007669"/>
    <property type="project" value="UniProtKB-KW"/>
</dbReference>
<proteinExistence type="predicted"/>
<keyword evidence="1 3" id="KW-0175">Coiled coil</keyword>
<dbReference type="AlphaFoldDB" id="A0A6J6F7T9"/>
<organism evidence="5">
    <name type="scientific">freshwater metagenome</name>
    <dbReference type="NCBI Taxonomy" id="449393"/>
    <lineage>
        <taxon>unclassified sequences</taxon>
        <taxon>metagenomes</taxon>
        <taxon>ecological metagenomes</taxon>
    </lineage>
</organism>
<feature type="coiled-coil region" evidence="3">
    <location>
        <begin position="77"/>
        <end position="121"/>
    </location>
</feature>
<sequence length="376" mass="42204">MDLMLIGLLAALVVILALVVALLRTRQSGGASEAEVMNIAQAVLDRHAARLTEAAASERDRQRGEDEARRTELNLLLKPLSENLEKVESKLQLLDNQRAELKQQLDNYRDLGKELNEKTSQLSSALRRPEVRGRWGEMQLRRLVELAGMVDYVDFDEQLTVISDDERLRPDMVIKLTQGGQIAVDSKVPLDAYLDSVALQGPERDTAMEKVAKQIRTHIKQLSDKEYWRELDNSANFTVMFIPIEGAFQEAVGVDPSLVEYAANHKVAIATPFTLLGMLHTIARLETQFQIAQKIDSYLQEARKLHKRASVFADHLGKAQKSVTSATKHIDSAARSFDRMFMKSIEDMNSRAIASGIDEPDNDPLLEIPAPDYDED</sequence>
<dbReference type="EMBL" id="CAEZTT010000152">
    <property type="protein sequence ID" value="CAB4583719.1"/>
    <property type="molecule type" value="Genomic_DNA"/>
</dbReference>
<evidence type="ECO:0000256" key="1">
    <source>
        <dbReference type="ARBA" id="ARBA00023054"/>
    </source>
</evidence>